<comment type="caution">
    <text evidence="1">The sequence shown here is derived from an EMBL/GenBank/DDBJ whole genome shotgun (WGS) entry which is preliminary data.</text>
</comment>
<name>A0ABW5L1G6_9SPHI</name>
<evidence type="ECO:0000313" key="1">
    <source>
        <dbReference type="EMBL" id="MFD2554618.1"/>
    </source>
</evidence>
<gene>
    <name evidence="1" type="ORF">ACFSQW_09480</name>
</gene>
<dbReference type="EMBL" id="JBHULD010000014">
    <property type="protein sequence ID" value="MFD2554618.1"/>
    <property type="molecule type" value="Genomic_DNA"/>
</dbReference>
<organism evidence="1 2">
    <name type="scientific">Sphingobacterium tabacisoli</name>
    <dbReference type="NCBI Taxonomy" id="2044855"/>
    <lineage>
        <taxon>Bacteria</taxon>
        <taxon>Pseudomonadati</taxon>
        <taxon>Bacteroidota</taxon>
        <taxon>Sphingobacteriia</taxon>
        <taxon>Sphingobacteriales</taxon>
        <taxon>Sphingobacteriaceae</taxon>
        <taxon>Sphingobacterium</taxon>
    </lineage>
</organism>
<protein>
    <submittedName>
        <fullName evidence="1">Uncharacterized protein</fullName>
    </submittedName>
</protein>
<proteinExistence type="predicted"/>
<evidence type="ECO:0000313" key="2">
    <source>
        <dbReference type="Proteomes" id="UP001597440"/>
    </source>
</evidence>
<accession>A0ABW5L1G6</accession>
<reference evidence="2" key="1">
    <citation type="journal article" date="2019" name="Int. J. Syst. Evol. Microbiol.">
        <title>The Global Catalogue of Microorganisms (GCM) 10K type strain sequencing project: providing services to taxonomists for standard genome sequencing and annotation.</title>
        <authorList>
            <consortium name="The Broad Institute Genomics Platform"/>
            <consortium name="The Broad Institute Genome Sequencing Center for Infectious Disease"/>
            <person name="Wu L."/>
            <person name="Ma J."/>
        </authorList>
    </citation>
    <scope>NUCLEOTIDE SEQUENCE [LARGE SCALE GENOMIC DNA]</scope>
    <source>
        <strain evidence="2">KCTC 52298</strain>
    </source>
</reference>
<keyword evidence="2" id="KW-1185">Reference proteome</keyword>
<dbReference type="RefSeq" id="WP_210353023.1">
    <property type="nucleotide sequence ID" value="NZ_JAEQMU010000001.1"/>
</dbReference>
<sequence length="232" mass="26723">MGKSTISKKKKTMFILLAVSSILLVFVVVANAIYIKQNETLLYKIQQHLTYSKEDWENYEANQKILTANPPSESVMTEVMAAPDKYDLYPVDLDRVPEEFRAAETEKIRKANFESLSKAKNQPDNEDAQAALIRFVGDRLTEAIIHQKLNIKVGTCYDNPEKQDNFQCVSCMVLLYNRDKKQWVEAPNGDNFMQNAYDFYQGSKDAIWEAHDLSMRIPFDKPLFKKYSLTGI</sequence>
<dbReference type="Proteomes" id="UP001597440">
    <property type="component" value="Unassembled WGS sequence"/>
</dbReference>